<dbReference type="Pfam" id="PF10905">
    <property type="entry name" value="DUF2695"/>
    <property type="match status" value="1"/>
</dbReference>
<organism evidence="2 3">
    <name type="scientific">Nocardioides dokdonensis FR1436</name>
    <dbReference type="NCBI Taxonomy" id="1300347"/>
    <lineage>
        <taxon>Bacteria</taxon>
        <taxon>Bacillati</taxon>
        <taxon>Actinomycetota</taxon>
        <taxon>Actinomycetes</taxon>
        <taxon>Propionibacteriales</taxon>
        <taxon>Nocardioidaceae</taxon>
        <taxon>Nocardioides</taxon>
    </lineage>
</organism>
<reference evidence="2 3" key="1">
    <citation type="submission" date="2016-03" db="EMBL/GenBank/DDBJ databases">
        <title>Complete genome sequence of a soil Actinobacterium, Nocardioides dokdonensis FR1436.</title>
        <authorList>
            <person name="Kwon S.-K."/>
            <person name="Kim K."/>
            <person name="Kim J.F."/>
        </authorList>
    </citation>
    <scope>NUCLEOTIDE SEQUENCE [LARGE SCALE GENOMIC DNA]</scope>
    <source>
        <strain evidence="2 3">FR1436</strain>
    </source>
</reference>
<dbReference type="RefSeq" id="WP_068108888.1">
    <property type="nucleotide sequence ID" value="NZ_CP015079.1"/>
</dbReference>
<dbReference type="OrthoDB" id="4866170at2"/>
<evidence type="ECO:0000313" key="3">
    <source>
        <dbReference type="Proteomes" id="UP000077868"/>
    </source>
</evidence>
<sequence>MPLLPPTGTDAPEPYPDECVICYLRRMVADEGCDHSLRWAVRFRELRSPGAHSLVRRLLALGGCDCGVLADGLRPVREVLVRDVHTDELEEPEHWPGCAGVGPTSSRPCRHWERSPRSTHGSRTAG</sequence>
<dbReference type="PATRIC" id="fig|1300347.3.peg.2005"/>
<dbReference type="KEGG" id="ndk:I601_2006"/>
<gene>
    <name evidence="2" type="ORF">I601_2006</name>
</gene>
<name>A0A1A9GJK0_9ACTN</name>
<evidence type="ECO:0000256" key="1">
    <source>
        <dbReference type="SAM" id="MobiDB-lite"/>
    </source>
</evidence>
<protein>
    <recommendedName>
        <fullName evidence="4">DUF2695 domain-containing protein</fullName>
    </recommendedName>
</protein>
<accession>A0A1A9GJK0</accession>
<proteinExistence type="predicted"/>
<evidence type="ECO:0000313" key="2">
    <source>
        <dbReference type="EMBL" id="ANH38434.1"/>
    </source>
</evidence>
<dbReference type="AlphaFoldDB" id="A0A1A9GJK0"/>
<keyword evidence="3" id="KW-1185">Reference proteome</keyword>
<dbReference type="EMBL" id="CP015079">
    <property type="protein sequence ID" value="ANH38434.1"/>
    <property type="molecule type" value="Genomic_DNA"/>
</dbReference>
<evidence type="ECO:0008006" key="4">
    <source>
        <dbReference type="Google" id="ProtNLM"/>
    </source>
</evidence>
<dbReference type="Proteomes" id="UP000077868">
    <property type="component" value="Chromosome"/>
</dbReference>
<feature type="region of interest" description="Disordered" evidence="1">
    <location>
        <begin position="88"/>
        <end position="126"/>
    </location>
</feature>
<dbReference type="InterPro" id="IPR024248">
    <property type="entry name" value="DUF2695"/>
</dbReference>